<evidence type="ECO:0008006" key="2">
    <source>
        <dbReference type="Google" id="ProtNLM"/>
    </source>
</evidence>
<dbReference type="InterPro" id="IPR014710">
    <property type="entry name" value="RmlC-like_jellyroll"/>
</dbReference>
<accession>A0A382UYT2</accession>
<dbReference type="SUPFAM" id="SSF51182">
    <property type="entry name" value="RmlC-like cupins"/>
    <property type="match status" value="1"/>
</dbReference>
<reference evidence="1" key="1">
    <citation type="submission" date="2018-05" db="EMBL/GenBank/DDBJ databases">
        <authorList>
            <person name="Lanie J.A."/>
            <person name="Ng W.-L."/>
            <person name="Kazmierczak K.M."/>
            <person name="Andrzejewski T.M."/>
            <person name="Davidsen T.M."/>
            <person name="Wayne K.J."/>
            <person name="Tettelin H."/>
            <person name="Glass J.I."/>
            <person name="Rusch D."/>
            <person name="Podicherti R."/>
            <person name="Tsui H.-C.T."/>
            <person name="Winkler M.E."/>
        </authorList>
    </citation>
    <scope>NUCLEOTIDE SEQUENCE</scope>
</reference>
<sequence>MPIIIKNIKKKYLQETTGLKIESLTDSQKLESPVMVVNRLIFDSNIIGPELTHTEIDQLLYVIKGNGIAKVNNEEFSLKKESILWLETGEKYQFISGGIGLEILQGYAPASMKEDIKKI</sequence>
<dbReference type="AlphaFoldDB" id="A0A382UYT2"/>
<proteinExistence type="predicted"/>
<protein>
    <recommendedName>
        <fullName evidence="2">Cupin 2 conserved barrel domain-containing protein</fullName>
    </recommendedName>
</protein>
<organism evidence="1">
    <name type="scientific">marine metagenome</name>
    <dbReference type="NCBI Taxonomy" id="408172"/>
    <lineage>
        <taxon>unclassified sequences</taxon>
        <taxon>metagenomes</taxon>
        <taxon>ecological metagenomes</taxon>
    </lineage>
</organism>
<name>A0A382UYT2_9ZZZZ</name>
<dbReference type="InterPro" id="IPR011051">
    <property type="entry name" value="RmlC_Cupin_sf"/>
</dbReference>
<dbReference type="EMBL" id="UINC01147481">
    <property type="protein sequence ID" value="SVD38831.1"/>
    <property type="molecule type" value="Genomic_DNA"/>
</dbReference>
<dbReference type="Gene3D" id="2.60.120.10">
    <property type="entry name" value="Jelly Rolls"/>
    <property type="match status" value="1"/>
</dbReference>
<evidence type="ECO:0000313" key="1">
    <source>
        <dbReference type="EMBL" id="SVD38831.1"/>
    </source>
</evidence>
<gene>
    <name evidence="1" type="ORF">METZ01_LOCUS391685</name>
</gene>